<dbReference type="EMBL" id="QXFT01000142">
    <property type="protein sequence ID" value="KAE9353345.1"/>
    <property type="molecule type" value="Genomic_DNA"/>
</dbReference>
<comment type="caution">
    <text evidence="6">The sequence shown here is derived from an EMBL/GenBank/DDBJ whole genome shotgun (WGS) entry which is preliminary data.</text>
</comment>
<dbReference type="OrthoDB" id="430315at2759"/>
<dbReference type="EMBL" id="QXFU01000148">
    <property type="protein sequence ID" value="KAE9042403.1"/>
    <property type="molecule type" value="Genomic_DNA"/>
</dbReference>
<evidence type="ECO:0000313" key="4">
    <source>
        <dbReference type="EMBL" id="KAE9042403.1"/>
    </source>
</evidence>
<dbReference type="Proteomes" id="UP000435112">
    <property type="component" value="Unassembled WGS sequence"/>
</dbReference>
<dbReference type="PANTHER" id="PTHR31737">
    <property type="entry name" value="PROTEIN TOS1"/>
    <property type="match status" value="1"/>
</dbReference>
<evidence type="ECO:0000313" key="6">
    <source>
        <dbReference type="EMBL" id="KAE9353345.1"/>
    </source>
</evidence>
<feature type="transmembrane region" description="Helical" evidence="2">
    <location>
        <begin position="255"/>
        <end position="276"/>
    </location>
</feature>
<dbReference type="SUPFAM" id="SSF49870">
    <property type="entry name" value="Osmotin, thaumatin-like protein"/>
    <property type="match status" value="1"/>
</dbReference>
<evidence type="ECO:0000256" key="2">
    <source>
        <dbReference type="SAM" id="Phobius"/>
    </source>
</evidence>
<evidence type="ECO:0008006" key="10">
    <source>
        <dbReference type="Google" id="ProtNLM"/>
    </source>
</evidence>
<evidence type="ECO:0000313" key="5">
    <source>
        <dbReference type="EMBL" id="KAE9048833.1"/>
    </source>
</evidence>
<evidence type="ECO:0000256" key="3">
    <source>
        <dbReference type="SAM" id="SignalP"/>
    </source>
</evidence>
<dbReference type="EMBL" id="QXFV01000140">
    <property type="protein sequence ID" value="KAE9048833.1"/>
    <property type="molecule type" value="Genomic_DNA"/>
</dbReference>
<dbReference type="PROSITE" id="PS51367">
    <property type="entry name" value="THAUMATIN_2"/>
    <property type="match status" value="1"/>
</dbReference>
<feature type="chain" id="PRO_5036381383" description="Thaumatin-like protein" evidence="3">
    <location>
        <begin position="21"/>
        <end position="313"/>
    </location>
</feature>
<dbReference type="AlphaFoldDB" id="A0A6A4FNN8"/>
<feature type="compositionally biased region" description="Low complexity" evidence="1">
    <location>
        <begin position="196"/>
        <end position="216"/>
    </location>
</feature>
<feature type="compositionally biased region" description="Polar residues" evidence="1">
    <location>
        <begin position="239"/>
        <end position="248"/>
    </location>
</feature>
<name>A0A6A4FNN8_9STRA</name>
<keyword evidence="3" id="KW-0732">Signal</keyword>
<sequence length="313" mass="32523">MATRVLPLPLLLLLAATVSATKIQVVNLCEGSMELYTGSHGAATPIQQGTGLSLELADGNNVAYRYGAAYQATQAELANVDSSTWFDISIIPSGNTGPGSCSSLADCKAVTGGTGFNVAMQIIPSNGGGISSSESCRVLSCLADGCDDAYQFPDQDARTHSCSADVEFQVVFCPSNSSQVSSDSAADYWVDLSSSDASGSTSNSSTMGSSDVSDQSTNGTAQVEYQSDTTPPPKDNNDKTTANTGSEDSSSSSTAIYVSAGVAAGVVAVVAAAFVFKRRHAIAFWWETRNYKPEELRSSEELGFVRVSDATVI</sequence>
<organism evidence="6 8">
    <name type="scientific">Phytophthora rubi</name>
    <dbReference type="NCBI Taxonomy" id="129364"/>
    <lineage>
        <taxon>Eukaryota</taxon>
        <taxon>Sar</taxon>
        <taxon>Stramenopiles</taxon>
        <taxon>Oomycota</taxon>
        <taxon>Peronosporomycetes</taxon>
        <taxon>Peronosporales</taxon>
        <taxon>Peronosporaceae</taxon>
        <taxon>Phytophthora</taxon>
    </lineage>
</organism>
<keyword evidence="2" id="KW-0812">Transmembrane</keyword>
<reference evidence="6 8" key="1">
    <citation type="submission" date="2018-08" db="EMBL/GenBank/DDBJ databases">
        <title>Genomic investigation of the strawberry pathogen Phytophthora fragariae indicates pathogenicity is determined by transcriptional variation in three key races.</title>
        <authorList>
            <person name="Adams T.M."/>
            <person name="Armitage A.D."/>
            <person name="Sobczyk M.K."/>
            <person name="Bates H.J."/>
            <person name="Dunwell J.M."/>
            <person name="Nellist C.F."/>
            <person name="Harrison R.J."/>
        </authorList>
    </citation>
    <scope>NUCLEOTIDE SEQUENCE [LARGE SCALE GENOMIC DNA]</scope>
    <source>
        <strain evidence="5 7">SCRP249</strain>
        <strain evidence="4 9">SCRP324</strain>
        <strain evidence="6 8">SCRP333</strain>
    </source>
</reference>
<evidence type="ECO:0000256" key="1">
    <source>
        <dbReference type="SAM" id="MobiDB-lite"/>
    </source>
</evidence>
<feature type="signal peptide" evidence="3">
    <location>
        <begin position="1"/>
        <end position="20"/>
    </location>
</feature>
<gene>
    <name evidence="5" type="ORF">PR001_g3663</name>
    <name evidence="4" type="ORF">PR002_g3931</name>
    <name evidence="6" type="ORF">PR003_g3910</name>
</gene>
<dbReference type="InterPro" id="IPR037176">
    <property type="entry name" value="Osmotin/thaumatin-like_sf"/>
</dbReference>
<keyword evidence="2" id="KW-1133">Transmembrane helix</keyword>
<dbReference type="Proteomes" id="UP000429607">
    <property type="component" value="Unassembled WGS sequence"/>
</dbReference>
<evidence type="ECO:0000313" key="8">
    <source>
        <dbReference type="Proteomes" id="UP000434957"/>
    </source>
</evidence>
<evidence type="ECO:0000313" key="9">
    <source>
        <dbReference type="Proteomes" id="UP000435112"/>
    </source>
</evidence>
<proteinExistence type="predicted"/>
<accession>A0A6A4FNN8</accession>
<dbReference type="PANTHER" id="PTHR31737:SF2">
    <property type="entry name" value="PROTEIN TOS1"/>
    <property type="match status" value="1"/>
</dbReference>
<feature type="region of interest" description="Disordered" evidence="1">
    <location>
        <begin position="196"/>
        <end position="252"/>
    </location>
</feature>
<keyword evidence="2" id="KW-0472">Membrane</keyword>
<feature type="compositionally biased region" description="Polar residues" evidence="1">
    <location>
        <begin position="217"/>
        <end position="229"/>
    </location>
</feature>
<evidence type="ECO:0000313" key="7">
    <source>
        <dbReference type="Proteomes" id="UP000429607"/>
    </source>
</evidence>
<protein>
    <recommendedName>
        <fullName evidence="10">Thaumatin-like protein</fullName>
    </recommendedName>
</protein>
<dbReference type="InterPro" id="IPR001938">
    <property type="entry name" value="Thaumatin"/>
</dbReference>
<dbReference type="Proteomes" id="UP000434957">
    <property type="component" value="Unassembled WGS sequence"/>
</dbReference>
<keyword evidence="8" id="KW-1185">Reference proteome</keyword>